<dbReference type="InterPro" id="IPR051472">
    <property type="entry name" value="T3SS_Stator/FliH"/>
</dbReference>
<evidence type="ECO:0000259" key="13">
    <source>
        <dbReference type="Pfam" id="PF02108"/>
    </source>
</evidence>
<evidence type="ECO:0000256" key="6">
    <source>
        <dbReference type="ARBA" id="ARBA00022490"/>
    </source>
</evidence>
<dbReference type="AlphaFoldDB" id="A0A3D8JUJ9"/>
<dbReference type="RefSeq" id="WP_115535803.1">
    <property type="nucleotide sequence ID" value="NZ_QRGA01000013.1"/>
</dbReference>
<evidence type="ECO:0000256" key="12">
    <source>
        <dbReference type="SAM" id="MobiDB-lite"/>
    </source>
</evidence>
<evidence type="ECO:0000313" key="15">
    <source>
        <dbReference type="Proteomes" id="UP000256838"/>
    </source>
</evidence>
<dbReference type="GO" id="GO:0030254">
    <property type="term" value="P:protein secretion by the type III secretion system"/>
    <property type="evidence" value="ECO:0007669"/>
    <property type="project" value="InterPro"/>
</dbReference>
<evidence type="ECO:0000256" key="11">
    <source>
        <dbReference type="ARBA" id="ARBA00040494"/>
    </source>
</evidence>
<dbReference type="PANTHER" id="PTHR34982:SF1">
    <property type="entry name" value="FLAGELLAR ASSEMBLY PROTEIN FLIH"/>
    <property type="match status" value="1"/>
</dbReference>
<dbReference type="GO" id="GO:0005829">
    <property type="term" value="C:cytosol"/>
    <property type="evidence" value="ECO:0007669"/>
    <property type="project" value="TreeGrafter"/>
</dbReference>
<sequence length="317" mass="33840">MIVWLRRHVSEPLSCGERIGVGVEGAVVRRETLAQLVELDEGCLALARQHREILAAAQEEAAALIAQAAGDAQALHEAAQRECDTAHERGYEAGRRDALADWYGRTARQLAQRHAMQRSLSSRIAELVVGAVEKIVTTESPAALFARATEAVERIVDGGSYLRVHVHPDEHEAAALAFEGAAERWHELGRAVALTVSADSSLEPGACLCETDIGSVDASLRVQLDAVRTAVERAVRRAGRAEREGRRGDDGDDGDARDPVAGTDGEPPSAVPDGIEADEARLGNDADDVPDDDDDDTNADDADSDGAPDWNVLETHG</sequence>
<dbReference type="OrthoDB" id="6008834at2"/>
<evidence type="ECO:0000256" key="9">
    <source>
        <dbReference type="ARBA" id="ARBA00023225"/>
    </source>
</evidence>
<organism evidence="14 15">
    <name type="scientific">Trinickia dinghuensis</name>
    <dbReference type="NCBI Taxonomy" id="2291023"/>
    <lineage>
        <taxon>Bacteria</taxon>
        <taxon>Pseudomonadati</taxon>
        <taxon>Pseudomonadota</taxon>
        <taxon>Betaproteobacteria</taxon>
        <taxon>Burkholderiales</taxon>
        <taxon>Burkholderiaceae</taxon>
        <taxon>Trinickia</taxon>
    </lineage>
</organism>
<proteinExistence type="inferred from homology"/>
<comment type="similarity">
    <text evidence="3">Belongs to the FliH family.</text>
</comment>
<protein>
    <recommendedName>
        <fullName evidence="4">Flagellar assembly protein FliH</fullName>
    </recommendedName>
    <alternativeName>
        <fullName evidence="11">Type 3 secretion system stator protein</fullName>
    </alternativeName>
</protein>
<keyword evidence="15" id="KW-1185">Reference proteome</keyword>
<comment type="function">
    <text evidence="1">Needed for flagellar regrowth and assembly.</text>
</comment>
<evidence type="ECO:0000256" key="8">
    <source>
        <dbReference type="ARBA" id="ARBA00022927"/>
    </source>
</evidence>
<comment type="similarity">
    <text evidence="10">Belongs to the SctL stator family.</text>
</comment>
<dbReference type="InterPro" id="IPR012842">
    <property type="entry name" value="T3SS_SctL/SctL2"/>
</dbReference>
<feature type="region of interest" description="Disordered" evidence="12">
    <location>
        <begin position="235"/>
        <end position="317"/>
    </location>
</feature>
<evidence type="ECO:0000313" key="14">
    <source>
        <dbReference type="EMBL" id="RDU96748.1"/>
    </source>
</evidence>
<evidence type="ECO:0000256" key="2">
    <source>
        <dbReference type="ARBA" id="ARBA00004496"/>
    </source>
</evidence>
<keyword evidence="6" id="KW-0963">Cytoplasm</keyword>
<evidence type="ECO:0000256" key="5">
    <source>
        <dbReference type="ARBA" id="ARBA00022448"/>
    </source>
</evidence>
<dbReference type="EMBL" id="QRGA01000013">
    <property type="protein sequence ID" value="RDU96748.1"/>
    <property type="molecule type" value="Genomic_DNA"/>
</dbReference>
<keyword evidence="7" id="KW-1005">Bacterial flagellum biogenesis</keyword>
<dbReference type="Proteomes" id="UP000256838">
    <property type="component" value="Unassembled WGS sequence"/>
</dbReference>
<name>A0A3D8JUJ9_9BURK</name>
<comment type="subcellular location">
    <subcellularLocation>
        <location evidence="2">Cytoplasm</location>
    </subcellularLocation>
</comment>
<dbReference type="InterPro" id="IPR018035">
    <property type="entry name" value="Flagellar_FliH/T3SS_HrpE"/>
</dbReference>
<feature type="domain" description="Flagellar assembly protein FliH/Type III secretion system HrpE" evidence="13">
    <location>
        <begin position="112"/>
        <end position="225"/>
    </location>
</feature>
<dbReference type="Pfam" id="PF02108">
    <property type="entry name" value="FliH"/>
    <property type="match status" value="1"/>
</dbReference>
<evidence type="ECO:0000256" key="4">
    <source>
        <dbReference type="ARBA" id="ARBA00016507"/>
    </source>
</evidence>
<keyword evidence="9" id="KW-1006">Bacterial flagellum protein export</keyword>
<keyword evidence="8" id="KW-0653">Protein transport</keyword>
<dbReference type="NCBIfam" id="TIGR02499">
    <property type="entry name" value="HrpE_YscL_not"/>
    <property type="match status" value="1"/>
</dbReference>
<reference evidence="14 15" key="1">
    <citation type="submission" date="2018-08" db="EMBL/GenBank/DDBJ databases">
        <title>Paraburkholderia sp. DHOM06 isolated from forest soil.</title>
        <authorList>
            <person name="Gao Z.-H."/>
            <person name="Qiu L.-H."/>
        </authorList>
    </citation>
    <scope>NUCLEOTIDE SEQUENCE [LARGE SCALE GENOMIC DNA]</scope>
    <source>
        <strain evidence="14 15">DHOM06</strain>
    </source>
</reference>
<feature type="compositionally biased region" description="Basic and acidic residues" evidence="12">
    <location>
        <begin position="235"/>
        <end position="258"/>
    </location>
</feature>
<feature type="compositionally biased region" description="Acidic residues" evidence="12">
    <location>
        <begin position="285"/>
        <end position="306"/>
    </location>
</feature>
<keyword evidence="5" id="KW-0813">Transport</keyword>
<comment type="caution">
    <text evidence="14">The sequence shown here is derived from an EMBL/GenBank/DDBJ whole genome shotgun (WGS) entry which is preliminary data.</text>
</comment>
<evidence type="ECO:0000256" key="3">
    <source>
        <dbReference type="ARBA" id="ARBA00006602"/>
    </source>
</evidence>
<accession>A0A3D8JUJ9</accession>
<evidence type="ECO:0000256" key="1">
    <source>
        <dbReference type="ARBA" id="ARBA00003041"/>
    </source>
</evidence>
<gene>
    <name evidence="14" type="ORF">DWV00_22410</name>
</gene>
<evidence type="ECO:0000256" key="7">
    <source>
        <dbReference type="ARBA" id="ARBA00022795"/>
    </source>
</evidence>
<evidence type="ECO:0000256" key="10">
    <source>
        <dbReference type="ARBA" id="ARBA00024335"/>
    </source>
</evidence>
<dbReference type="PANTHER" id="PTHR34982">
    <property type="entry name" value="YOP PROTEINS TRANSLOCATION PROTEIN L"/>
    <property type="match status" value="1"/>
</dbReference>
<dbReference type="GO" id="GO:0044781">
    <property type="term" value="P:bacterial-type flagellum organization"/>
    <property type="evidence" value="ECO:0007669"/>
    <property type="project" value="UniProtKB-KW"/>
</dbReference>